<dbReference type="Proteomes" id="UP000485058">
    <property type="component" value="Unassembled WGS sequence"/>
</dbReference>
<name>A0A6A0A477_HAELA</name>
<feature type="non-terminal residue" evidence="1">
    <location>
        <position position="1"/>
    </location>
</feature>
<comment type="caution">
    <text evidence="1">The sequence shown here is derived from an EMBL/GenBank/DDBJ whole genome shotgun (WGS) entry which is preliminary data.</text>
</comment>
<dbReference type="AlphaFoldDB" id="A0A6A0A477"/>
<evidence type="ECO:0000313" key="2">
    <source>
        <dbReference type="Proteomes" id="UP000485058"/>
    </source>
</evidence>
<evidence type="ECO:0000313" key="1">
    <source>
        <dbReference type="EMBL" id="GFH25192.1"/>
    </source>
</evidence>
<sequence length="114" mass="13267">GVAFQDPQPGNGSSGGLLAITKAPYLGQCSENMGVLRYKIWKGVLYAYGDSDTRPWHWSRVLYRSYFVEQLLAVMWLYKEFPLDMDIFYCWWDTPCHCNMRVPFLQPKVVCDMV</sequence>
<keyword evidence="2" id="KW-1185">Reference proteome</keyword>
<reference evidence="1 2" key="1">
    <citation type="submission" date="2020-02" db="EMBL/GenBank/DDBJ databases">
        <title>Draft genome sequence of Haematococcus lacustris strain NIES-144.</title>
        <authorList>
            <person name="Morimoto D."/>
            <person name="Nakagawa S."/>
            <person name="Yoshida T."/>
            <person name="Sawayama S."/>
        </authorList>
    </citation>
    <scope>NUCLEOTIDE SEQUENCE [LARGE SCALE GENOMIC DNA]</scope>
    <source>
        <strain evidence="1 2">NIES-144</strain>
    </source>
</reference>
<dbReference type="EMBL" id="BLLF01002746">
    <property type="protein sequence ID" value="GFH25192.1"/>
    <property type="molecule type" value="Genomic_DNA"/>
</dbReference>
<gene>
    <name evidence="1" type="ORF">HaLaN_23118</name>
</gene>
<organism evidence="1 2">
    <name type="scientific">Haematococcus lacustris</name>
    <name type="common">Green alga</name>
    <name type="synonym">Haematococcus pluvialis</name>
    <dbReference type="NCBI Taxonomy" id="44745"/>
    <lineage>
        <taxon>Eukaryota</taxon>
        <taxon>Viridiplantae</taxon>
        <taxon>Chlorophyta</taxon>
        <taxon>core chlorophytes</taxon>
        <taxon>Chlorophyceae</taxon>
        <taxon>CS clade</taxon>
        <taxon>Chlamydomonadales</taxon>
        <taxon>Haematococcaceae</taxon>
        <taxon>Haematococcus</taxon>
    </lineage>
</organism>
<proteinExistence type="predicted"/>
<accession>A0A6A0A477</accession>
<protein>
    <submittedName>
        <fullName evidence="1">Uncharacterized protein</fullName>
    </submittedName>
</protein>